<protein>
    <submittedName>
        <fullName evidence="4">Uncharacterized protein</fullName>
    </submittedName>
</protein>
<organism evidence="4 5">
    <name type="scientific">Erythranthe guttata</name>
    <name type="common">Yellow monkey flower</name>
    <name type="synonym">Mimulus guttatus</name>
    <dbReference type="NCBI Taxonomy" id="4155"/>
    <lineage>
        <taxon>Eukaryota</taxon>
        <taxon>Viridiplantae</taxon>
        <taxon>Streptophyta</taxon>
        <taxon>Embryophyta</taxon>
        <taxon>Tracheophyta</taxon>
        <taxon>Spermatophyta</taxon>
        <taxon>Magnoliopsida</taxon>
        <taxon>eudicotyledons</taxon>
        <taxon>Gunneridae</taxon>
        <taxon>Pentapetalae</taxon>
        <taxon>asterids</taxon>
        <taxon>lamiids</taxon>
        <taxon>Lamiales</taxon>
        <taxon>Phrymaceae</taxon>
        <taxon>Erythranthe</taxon>
    </lineage>
</organism>
<name>A0A022Q7K4_ERYGU</name>
<dbReference type="SMART" id="SM00733">
    <property type="entry name" value="Mterf"/>
    <property type="match status" value="5"/>
</dbReference>
<dbReference type="GO" id="GO:0009507">
    <property type="term" value="C:chloroplast"/>
    <property type="evidence" value="ECO:0000318"/>
    <property type="project" value="GO_Central"/>
</dbReference>
<dbReference type="GO" id="GO:0006353">
    <property type="term" value="P:DNA-templated transcription termination"/>
    <property type="evidence" value="ECO:0007669"/>
    <property type="project" value="UniProtKB-KW"/>
</dbReference>
<dbReference type="InterPro" id="IPR038538">
    <property type="entry name" value="MTERF_sf"/>
</dbReference>
<dbReference type="EMBL" id="KI632175">
    <property type="protein sequence ID" value="EYU23208.1"/>
    <property type="molecule type" value="Genomic_DNA"/>
</dbReference>
<dbReference type="Gene3D" id="1.25.70.10">
    <property type="entry name" value="Transcription termination factor 3, mitochondrial"/>
    <property type="match status" value="1"/>
</dbReference>
<comment type="similarity">
    <text evidence="1">Belongs to the mTERF family.</text>
</comment>
<keyword evidence="5" id="KW-1185">Reference proteome</keyword>
<evidence type="ECO:0000313" key="5">
    <source>
        <dbReference type="Proteomes" id="UP000030748"/>
    </source>
</evidence>
<dbReference type="Pfam" id="PF02536">
    <property type="entry name" value="mTERF"/>
    <property type="match status" value="2"/>
</dbReference>
<reference evidence="4 5" key="1">
    <citation type="journal article" date="2013" name="Proc. Natl. Acad. Sci. U.S.A.">
        <title>Fine-scale variation in meiotic recombination in Mimulus inferred from population shotgun sequencing.</title>
        <authorList>
            <person name="Hellsten U."/>
            <person name="Wright K.M."/>
            <person name="Jenkins J."/>
            <person name="Shu S."/>
            <person name="Yuan Y."/>
            <person name="Wessler S.R."/>
            <person name="Schmutz J."/>
            <person name="Willis J.H."/>
            <person name="Rokhsar D.S."/>
        </authorList>
    </citation>
    <scope>NUCLEOTIDE SEQUENCE [LARGE SCALE GENOMIC DNA]</scope>
    <source>
        <strain evidence="5">cv. DUN x IM62</strain>
    </source>
</reference>
<dbReference type="GO" id="GO:0003676">
    <property type="term" value="F:nucleic acid binding"/>
    <property type="evidence" value="ECO:0007669"/>
    <property type="project" value="InterPro"/>
</dbReference>
<keyword evidence="3" id="KW-0809">Transit peptide</keyword>
<dbReference type="Proteomes" id="UP000030748">
    <property type="component" value="Unassembled WGS sequence"/>
</dbReference>
<gene>
    <name evidence="4" type="ORF">MIMGU_mgv1a023864mg</name>
</gene>
<dbReference type="PANTHER" id="PTHR13068">
    <property type="entry name" value="CGI-12 PROTEIN-RELATED"/>
    <property type="match status" value="1"/>
</dbReference>
<keyword evidence="2" id="KW-0806">Transcription termination</keyword>
<evidence type="ECO:0000256" key="3">
    <source>
        <dbReference type="ARBA" id="ARBA00022946"/>
    </source>
</evidence>
<dbReference type="InterPro" id="IPR003690">
    <property type="entry name" value="MTERF"/>
</dbReference>
<evidence type="ECO:0000313" key="4">
    <source>
        <dbReference type="EMBL" id="EYU23208.1"/>
    </source>
</evidence>
<sequence length="378" mass="43314">MMISPLRRNFTSLIPTPCFFVCGEPHVSSTFSLHFFSTLNGKQTTVFDILLHKHHFSHEVASLASSHLIRLKNPEKADLVLSYFNEIGFSKPQLEKIVRYRPRILSANVEKIIKPKVKVFRDLGFSSDSWAKIITAHLPIIHSSLKNSILPALNLLKELLGSDDEVARLLKTCAWFVTTDLEKNMMPNVEFLKSYGVPMEHILILFRYSPRCMLNKPEIMRKSVRKTEEIGFNRSSKMFVYALRIISCMSDEVWELKLWGFRDLGFSDTEILSMFRKAPTLFTKSMETTKAIKEILLETGKFGMSSIVKNPMSLTCSIENRFKPRQEILGILESKGLIKCWPSLSTFCILTDDKFFKKFIGPNLNQLLAESTSQKGKN</sequence>
<dbReference type="FunFam" id="1.25.70.10:FF:000001">
    <property type="entry name" value="Mitochondrial transcription termination factor-like"/>
    <property type="match status" value="1"/>
</dbReference>
<dbReference type="KEGG" id="egt:105973925"/>
<proteinExistence type="inferred from homology"/>
<dbReference type="GO" id="GO:0009658">
    <property type="term" value="P:chloroplast organization"/>
    <property type="evidence" value="ECO:0000318"/>
    <property type="project" value="GO_Central"/>
</dbReference>
<accession>A0A022Q7K4</accession>
<evidence type="ECO:0000256" key="1">
    <source>
        <dbReference type="ARBA" id="ARBA00007692"/>
    </source>
</evidence>
<dbReference type="eggNOG" id="KOG1267">
    <property type="taxonomic scope" value="Eukaryota"/>
</dbReference>
<dbReference type="OrthoDB" id="637682at2759"/>
<evidence type="ECO:0000256" key="2">
    <source>
        <dbReference type="ARBA" id="ARBA00022472"/>
    </source>
</evidence>
<dbReference type="OMA" id="HFSHEVA"/>
<dbReference type="PhylomeDB" id="A0A022Q7K4"/>
<keyword evidence="2" id="KW-0804">Transcription</keyword>
<dbReference type="AlphaFoldDB" id="A0A022Q7K4"/>
<keyword evidence="2" id="KW-0805">Transcription regulation</keyword>
<dbReference type="PANTHER" id="PTHR13068:SF130">
    <property type="entry name" value="TRANSCRIPTION TERMINATION FACTOR MTERF6, CHLOROPLASTIC_MITOCHONDRIAL-LIKE"/>
    <property type="match status" value="1"/>
</dbReference>